<dbReference type="Proteomes" id="UP000324748">
    <property type="component" value="Unassembled WGS sequence"/>
</dbReference>
<organism evidence="3 5">
    <name type="scientific">Puccinia graminis f. sp. tritici</name>
    <dbReference type="NCBI Taxonomy" id="56615"/>
    <lineage>
        <taxon>Eukaryota</taxon>
        <taxon>Fungi</taxon>
        <taxon>Dikarya</taxon>
        <taxon>Basidiomycota</taxon>
        <taxon>Pucciniomycotina</taxon>
        <taxon>Pucciniomycetes</taxon>
        <taxon>Pucciniales</taxon>
        <taxon>Pucciniaceae</taxon>
        <taxon>Puccinia</taxon>
    </lineage>
</organism>
<keyword evidence="5" id="KW-1185">Reference proteome</keyword>
<dbReference type="SUPFAM" id="SSF54928">
    <property type="entry name" value="RNA-binding domain, RBD"/>
    <property type="match status" value="1"/>
</dbReference>
<dbReference type="Pfam" id="PF00076">
    <property type="entry name" value="RRM_1"/>
    <property type="match status" value="1"/>
</dbReference>
<dbReference type="AlphaFoldDB" id="A0A5B0LQ54"/>
<comment type="caution">
    <text evidence="3">The sequence shown here is derived from an EMBL/GenBank/DDBJ whole genome shotgun (WGS) entry which is preliminary data.</text>
</comment>
<dbReference type="Gene3D" id="3.30.70.330">
    <property type="match status" value="1"/>
</dbReference>
<sequence>MATTTRPLLYITPAKLDETRAHLSSFGGGRLTFAHSGVLIHKSRNNQPAKRFQRTLESICAIFSGRHSTPSSGIRTETTSPLQPKQVVLPNSLGARVQTPSDPSTIYLGMPDQNPHRHPSPVRYFHATLPWPIELGNLSPGTTAEDLRAVLASYGDIVHCFVLLSKKSNPGAIIHFSDYETAVAAAEDLEGTCADGMVLQARLMSHKEQSSLTLLRRIS</sequence>
<evidence type="ECO:0000313" key="5">
    <source>
        <dbReference type="Proteomes" id="UP000324748"/>
    </source>
</evidence>
<keyword evidence="1" id="KW-0694">RNA-binding</keyword>
<proteinExistence type="predicted"/>
<evidence type="ECO:0000313" key="3">
    <source>
        <dbReference type="EMBL" id="KAA1066495.1"/>
    </source>
</evidence>
<dbReference type="Proteomes" id="UP000325313">
    <property type="component" value="Unassembled WGS sequence"/>
</dbReference>
<evidence type="ECO:0000259" key="2">
    <source>
        <dbReference type="PROSITE" id="PS50102"/>
    </source>
</evidence>
<dbReference type="CDD" id="cd00590">
    <property type="entry name" value="RRM_SF"/>
    <property type="match status" value="1"/>
</dbReference>
<dbReference type="InterPro" id="IPR000504">
    <property type="entry name" value="RRM_dom"/>
</dbReference>
<dbReference type="EMBL" id="VDEP01000440">
    <property type="protein sequence ID" value="KAA1081898.1"/>
    <property type="molecule type" value="Genomic_DNA"/>
</dbReference>
<dbReference type="GO" id="GO:0003723">
    <property type="term" value="F:RNA binding"/>
    <property type="evidence" value="ECO:0007669"/>
    <property type="project" value="UniProtKB-UniRule"/>
</dbReference>
<evidence type="ECO:0000313" key="4">
    <source>
        <dbReference type="EMBL" id="KAA1081898.1"/>
    </source>
</evidence>
<name>A0A5B0LQ54_PUCGR</name>
<dbReference type="EMBL" id="VSWC01000196">
    <property type="protein sequence ID" value="KAA1066495.1"/>
    <property type="molecule type" value="Genomic_DNA"/>
</dbReference>
<dbReference type="OrthoDB" id="439808at2759"/>
<gene>
    <name evidence="3" type="ORF">PGT21_031708</name>
    <name evidence="4" type="ORF">PGTUg99_027051</name>
</gene>
<protein>
    <recommendedName>
        <fullName evidence="2">RRM domain-containing protein</fullName>
    </recommendedName>
</protein>
<feature type="domain" description="RRM" evidence="2">
    <location>
        <begin position="131"/>
        <end position="206"/>
    </location>
</feature>
<dbReference type="InterPro" id="IPR035979">
    <property type="entry name" value="RBD_domain_sf"/>
</dbReference>
<dbReference type="SMART" id="SM00360">
    <property type="entry name" value="RRM"/>
    <property type="match status" value="1"/>
</dbReference>
<dbReference type="PROSITE" id="PS50102">
    <property type="entry name" value="RRM"/>
    <property type="match status" value="1"/>
</dbReference>
<accession>A0A5B0LQ54</accession>
<dbReference type="InterPro" id="IPR012677">
    <property type="entry name" value="Nucleotide-bd_a/b_plait_sf"/>
</dbReference>
<evidence type="ECO:0000313" key="6">
    <source>
        <dbReference type="Proteomes" id="UP000325313"/>
    </source>
</evidence>
<reference evidence="5 6" key="1">
    <citation type="submission" date="2019-05" db="EMBL/GenBank/DDBJ databases">
        <title>Emergence of the Ug99 lineage of the wheat stem rust pathogen through somatic hybridization.</title>
        <authorList>
            <person name="Li F."/>
            <person name="Upadhyaya N.M."/>
            <person name="Sperschneider J."/>
            <person name="Matny O."/>
            <person name="Nguyen-Phuc H."/>
            <person name="Mago R."/>
            <person name="Raley C."/>
            <person name="Miller M.E."/>
            <person name="Silverstein K.A.T."/>
            <person name="Henningsen E."/>
            <person name="Hirsch C.D."/>
            <person name="Visser B."/>
            <person name="Pretorius Z.A."/>
            <person name="Steffenson B.J."/>
            <person name="Schwessinger B."/>
            <person name="Dodds P.N."/>
            <person name="Figueroa M."/>
        </authorList>
    </citation>
    <scope>NUCLEOTIDE SEQUENCE [LARGE SCALE GENOMIC DNA]</scope>
    <source>
        <strain evidence="3">21-0</strain>
        <strain evidence="4 6">Ug99</strain>
    </source>
</reference>
<evidence type="ECO:0000256" key="1">
    <source>
        <dbReference type="PROSITE-ProRule" id="PRU00176"/>
    </source>
</evidence>